<dbReference type="RefSeq" id="WP_256397587.1">
    <property type="nucleotide sequence ID" value="NZ_JANHDJ010000008.1"/>
</dbReference>
<dbReference type="AlphaFoldDB" id="A0ABD6DC42"/>
<accession>A0ABD6DC42</accession>
<evidence type="ECO:0000256" key="2">
    <source>
        <dbReference type="ARBA" id="ARBA00022448"/>
    </source>
</evidence>
<dbReference type="Pfam" id="PF01547">
    <property type="entry name" value="SBP_bac_1"/>
    <property type="match status" value="1"/>
</dbReference>
<reference evidence="4 5" key="1">
    <citation type="journal article" date="2019" name="Int. J. Syst. Evol. Microbiol.">
        <title>The Global Catalogue of Microorganisms (GCM) 10K type strain sequencing project: providing services to taxonomists for standard genome sequencing and annotation.</title>
        <authorList>
            <consortium name="The Broad Institute Genomics Platform"/>
            <consortium name="The Broad Institute Genome Sequencing Center for Infectious Disease"/>
            <person name="Wu L."/>
            <person name="Ma J."/>
        </authorList>
    </citation>
    <scope>NUCLEOTIDE SEQUENCE [LARGE SCALE GENOMIC DNA]</scope>
    <source>
        <strain evidence="4 5">CGMCC 1.10593</strain>
    </source>
</reference>
<dbReference type="SUPFAM" id="SSF53850">
    <property type="entry name" value="Periplasmic binding protein-like II"/>
    <property type="match status" value="1"/>
</dbReference>
<dbReference type="CDD" id="cd14750">
    <property type="entry name" value="PBP2_TMBP"/>
    <property type="match status" value="1"/>
</dbReference>
<dbReference type="Proteomes" id="UP001597052">
    <property type="component" value="Unassembled WGS sequence"/>
</dbReference>
<organism evidence="4 5">
    <name type="scientific">Halohasta litorea</name>
    <dbReference type="NCBI Taxonomy" id="869891"/>
    <lineage>
        <taxon>Archaea</taxon>
        <taxon>Methanobacteriati</taxon>
        <taxon>Methanobacteriota</taxon>
        <taxon>Stenosarchaea group</taxon>
        <taxon>Halobacteria</taxon>
        <taxon>Halobacteriales</taxon>
        <taxon>Haloferacaceae</taxon>
        <taxon>Halohasta</taxon>
    </lineage>
</organism>
<gene>
    <name evidence="4" type="ORF">ACFSBW_17155</name>
</gene>
<evidence type="ECO:0000256" key="1">
    <source>
        <dbReference type="ARBA" id="ARBA00008520"/>
    </source>
</evidence>
<dbReference type="PANTHER" id="PTHR30061:SF50">
    <property type="entry name" value="MALTOSE_MALTODEXTRIN-BINDING PERIPLASMIC PROTEIN"/>
    <property type="match status" value="1"/>
</dbReference>
<evidence type="ECO:0000256" key="3">
    <source>
        <dbReference type="ARBA" id="ARBA00022729"/>
    </source>
</evidence>
<dbReference type="InterPro" id="IPR006059">
    <property type="entry name" value="SBP"/>
</dbReference>
<dbReference type="EMBL" id="JBHUDM010000006">
    <property type="protein sequence ID" value="MFD1643603.1"/>
    <property type="molecule type" value="Genomic_DNA"/>
</dbReference>
<keyword evidence="5" id="KW-1185">Reference proteome</keyword>
<comment type="caution">
    <text evidence="4">The sequence shown here is derived from an EMBL/GenBank/DDBJ whole genome shotgun (WGS) entry which is preliminary data.</text>
</comment>
<protein>
    <submittedName>
        <fullName evidence="4">ABC transporter substrate-binding protein</fullName>
    </submittedName>
</protein>
<evidence type="ECO:0000313" key="5">
    <source>
        <dbReference type="Proteomes" id="UP001597052"/>
    </source>
</evidence>
<dbReference type="PANTHER" id="PTHR30061">
    <property type="entry name" value="MALTOSE-BINDING PERIPLASMIC PROTEIN"/>
    <property type="match status" value="1"/>
</dbReference>
<evidence type="ECO:0000313" key="4">
    <source>
        <dbReference type="EMBL" id="MFD1643603.1"/>
    </source>
</evidence>
<keyword evidence="2" id="KW-0813">Transport</keyword>
<name>A0ABD6DC42_9EURY</name>
<proteinExistence type="inferred from homology"/>
<comment type="similarity">
    <text evidence="1">Belongs to the bacterial solute-binding protein 1 family.</text>
</comment>
<keyword evidence="3" id="KW-0732">Signal</keyword>
<sequence>MATGSIALLAGCTDNGSSSGGDGGGGSAEMTYVYPGYFSNDASDLVPMFEEQAENITLDSQQTPSDASSTREYYINQFVSGSSSFDVGNMDVIWPGEFVDNGWAAEVEDPQGHTDNMVQTPIDSVTIDGTMYGMPIHTDANALYYRTDLLSEYGYDSPPETYMELVNMAQDIMDQSDEDLNGYIWQGGSNEGLTIMWLNWLWGMGGSIRQDGDLVVNSQEGIDALQHAVDLIHEYEVTPESVPASATDQNRQTFQQGNTIFMRNWPYAVSLMNEDGSAVQGNFDVAPLPKAEGNPDANNSCLGGWNLFINANSENPEAAQQFASYMASMEAQENMALEHSRLPVREELYSDEYYEQAEHLETFAEIVDQTSARPASAQYSTFSEIVYSNCNAALVQDKTPEEALNDAQEEIDSDVNNA</sequence>
<dbReference type="Gene3D" id="3.40.190.10">
    <property type="entry name" value="Periplasmic binding protein-like II"/>
    <property type="match status" value="2"/>
</dbReference>